<evidence type="ECO:0000313" key="2">
    <source>
        <dbReference type="EMBL" id="VVB03249.1"/>
    </source>
</evidence>
<dbReference type="AlphaFoldDB" id="A0A565BPT0"/>
<dbReference type="Proteomes" id="UP000489600">
    <property type="component" value="Unassembled WGS sequence"/>
</dbReference>
<sequence length="195" mass="22317">MMNPSGSNDEINHRNPFSGNSPPSSSESSVMKHQSGIAMNWTSEEQAILDHGLIRYSSEPSTVLRYAKIALELENKNVRDVAMRCRWKYEIIDMVVASNSAPYLIVPSPLLRVEHGITNELIEQNRQMFNQITENFANLMLKENFIFFSKIGENIRKLLKDLNENVPETMKHMPQLPEMLRDDLVDAIFLPSNLP</sequence>
<comment type="caution">
    <text evidence="2">The sequence shown here is derived from an EMBL/GenBank/DDBJ whole genome shotgun (WGS) entry which is preliminary data.</text>
</comment>
<proteinExistence type="predicted"/>
<accession>A0A565BPT0</accession>
<reference evidence="2" key="1">
    <citation type="submission" date="2019-07" db="EMBL/GenBank/DDBJ databases">
        <authorList>
            <person name="Dittberner H."/>
        </authorList>
    </citation>
    <scope>NUCLEOTIDE SEQUENCE [LARGE SCALE GENOMIC DNA]</scope>
</reference>
<evidence type="ECO:0000313" key="3">
    <source>
        <dbReference type="Proteomes" id="UP000489600"/>
    </source>
</evidence>
<dbReference type="PANTHER" id="PTHR14000:SF45">
    <property type="entry name" value="FINGER CCCH DOMAIN PROTEIN, PUTATIVE (DUF3755)-RELATED"/>
    <property type="match status" value="1"/>
</dbReference>
<keyword evidence="3" id="KW-1185">Reference proteome</keyword>
<feature type="compositionally biased region" description="Low complexity" evidence="1">
    <location>
        <begin position="16"/>
        <end position="29"/>
    </location>
</feature>
<gene>
    <name evidence="2" type="ORF">ANE_LOCUS13693</name>
</gene>
<evidence type="ECO:0008006" key="4">
    <source>
        <dbReference type="Google" id="ProtNLM"/>
    </source>
</evidence>
<dbReference type="EMBL" id="CABITT030000004">
    <property type="protein sequence ID" value="VVB03249.1"/>
    <property type="molecule type" value="Genomic_DNA"/>
</dbReference>
<organism evidence="2 3">
    <name type="scientific">Arabis nemorensis</name>
    <dbReference type="NCBI Taxonomy" id="586526"/>
    <lineage>
        <taxon>Eukaryota</taxon>
        <taxon>Viridiplantae</taxon>
        <taxon>Streptophyta</taxon>
        <taxon>Embryophyta</taxon>
        <taxon>Tracheophyta</taxon>
        <taxon>Spermatophyta</taxon>
        <taxon>Magnoliopsida</taxon>
        <taxon>eudicotyledons</taxon>
        <taxon>Gunneridae</taxon>
        <taxon>Pentapetalae</taxon>
        <taxon>rosids</taxon>
        <taxon>malvids</taxon>
        <taxon>Brassicales</taxon>
        <taxon>Brassicaceae</taxon>
        <taxon>Arabideae</taxon>
        <taxon>Arabis</taxon>
    </lineage>
</organism>
<name>A0A565BPT0_9BRAS</name>
<dbReference type="PANTHER" id="PTHR14000">
    <property type="entry name" value="FINGER CCCH DOMAIN PROTEIN, PUTATIVE (DUF3755)-RELATED"/>
    <property type="match status" value="1"/>
</dbReference>
<evidence type="ECO:0000256" key="1">
    <source>
        <dbReference type="SAM" id="MobiDB-lite"/>
    </source>
</evidence>
<dbReference type="OrthoDB" id="1090283at2759"/>
<protein>
    <recommendedName>
        <fullName evidence="4">Myb-like domain-containing protein</fullName>
    </recommendedName>
</protein>
<feature type="region of interest" description="Disordered" evidence="1">
    <location>
        <begin position="1"/>
        <end position="35"/>
    </location>
</feature>